<name>A2EQP7_TRIV3</name>
<organism evidence="4 5">
    <name type="scientific">Trichomonas vaginalis (strain ATCC PRA-98 / G3)</name>
    <dbReference type="NCBI Taxonomy" id="412133"/>
    <lineage>
        <taxon>Eukaryota</taxon>
        <taxon>Metamonada</taxon>
        <taxon>Parabasalia</taxon>
        <taxon>Trichomonadida</taxon>
        <taxon>Trichomonadidae</taxon>
        <taxon>Trichomonas</taxon>
    </lineage>
</organism>
<dbReference type="GO" id="GO:0004722">
    <property type="term" value="F:protein serine/threonine phosphatase activity"/>
    <property type="evidence" value="ECO:0000318"/>
    <property type="project" value="GO_Central"/>
</dbReference>
<protein>
    <submittedName>
        <fullName evidence="4">Protein phosphatase 2C, putative</fullName>
    </submittedName>
</protein>
<dbReference type="Gene3D" id="3.80.10.10">
    <property type="entry name" value="Ribonuclease Inhibitor"/>
    <property type="match status" value="4"/>
</dbReference>
<dbReference type="OrthoDB" id="10264738at2759"/>
<dbReference type="PANTHER" id="PTHR48051:SF54">
    <property type="entry name" value="LEUCINE-RICH REPEAT-CONTAINING PROTEIN"/>
    <property type="match status" value="1"/>
</dbReference>
<keyword evidence="1" id="KW-0433">Leucine-rich repeat</keyword>
<evidence type="ECO:0000313" key="5">
    <source>
        <dbReference type="Proteomes" id="UP000001542"/>
    </source>
</evidence>
<dbReference type="VEuPathDB" id="TrichDB:TVAGG3_0894480"/>
<dbReference type="SMART" id="SM00365">
    <property type="entry name" value="LRR_SD22"/>
    <property type="match status" value="4"/>
</dbReference>
<dbReference type="SMR" id="A2EQP7"/>
<evidence type="ECO:0000313" key="4">
    <source>
        <dbReference type="EMBL" id="EAY05012.1"/>
    </source>
</evidence>
<accession>A2EQP7</accession>
<dbReference type="FunFam" id="3.60.40.10:FF:000035">
    <property type="entry name" value="Leucine rich repeat protein phosphatase 2c domain containing protein"/>
    <property type="match status" value="1"/>
</dbReference>
<dbReference type="STRING" id="5722.A2EQP7"/>
<dbReference type="InterPro" id="IPR050216">
    <property type="entry name" value="LRR_domain-containing"/>
</dbReference>
<dbReference type="OMA" id="CIVFRIN"/>
<dbReference type="InterPro" id="IPR001932">
    <property type="entry name" value="PPM-type_phosphatase-like_dom"/>
</dbReference>
<dbReference type="PANTHER" id="PTHR48051">
    <property type="match status" value="1"/>
</dbReference>
<dbReference type="InterPro" id="IPR032675">
    <property type="entry name" value="LRR_dom_sf"/>
</dbReference>
<proteinExistence type="predicted"/>
<dbReference type="PROSITE" id="PS51746">
    <property type="entry name" value="PPM_2"/>
    <property type="match status" value="1"/>
</dbReference>
<dbReference type="InParanoid" id="A2EQP7"/>
<dbReference type="eggNOG" id="KOG0698">
    <property type="taxonomic scope" value="Eukaryota"/>
</dbReference>
<sequence length="811" mass="91526">MGSSQSFPKLSKEETKIFLDGGYSEIPYKVPKDNKIQIINASCNKIQKLPQNLSNLEILVLSENGYVEVPQQVVEVISTCPLLRMICLSFNKLTSLPHSILMLKSLRWLELMQNKIEHIDFGLLDIESVDISSNYLNRLPLFPSTLTNFNVDYNYVQNVKINLPNLTRFSIKMNKVSNFIFKQSAPSLTRIDISMNDLQELPNFEEYCPALEILDVSNNYIKTFPKLPISITELYIYDNLIEEIPEEISNLECLSKLDAHENKIKKIPKLPHSLTSLELYENEIEEIEDDELPNLFLANLVRNKIKVFPKMLKNVPKCYIFNNEISEIPNENLGDKLSFINFAKNSLTDIPRSLLNYKNMSQVHFQSNKIKKFPEEFKSMAPEFLGLSLNPLESVDNVPTTPKVLAMGYCGINSLPTIELFKSLEVVHFPGNSLTEFPFIPLLKEAYLSRNKIKQFPKFPENMEVIDLSFNEIADTAELYFPILEDLDISHNRISQLSNISLPKVVSLKISDNPIAQTLVYGQFPLLENVDISNTKVKFSEKVPDSIREIISSVGEPSIQRKVFPKCQWVGVSEMKGIRPTQEDAVICYPFAPNGIHIFSVLDGHGGSKTSNFAACDLFNNLSKLEKVDENTLSGSVSATLKSLKAQHFNDGSTMALAVITPNRHIFSCHLGDSRTIVVRRDGSISHFTKDHKPDEKSEVKRVLSQHGFILKHRVMGLLAVSSSLGDFEVVGIGHQPVIREWVIDESDKWLVICCDGVFDVLTNEEVGKICQNATSASALAYDIKNIAFELLSQDNISCIAVDLENMAFSN</sequence>
<dbReference type="SMART" id="SM00364">
    <property type="entry name" value="LRR_BAC"/>
    <property type="match status" value="8"/>
</dbReference>
<feature type="domain" description="PPM-type phosphatase" evidence="3">
    <location>
        <begin position="569"/>
        <end position="804"/>
    </location>
</feature>
<dbReference type="eggNOG" id="KOG0619">
    <property type="taxonomic scope" value="Eukaryota"/>
</dbReference>
<keyword evidence="2" id="KW-0677">Repeat</keyword>
<evidence type="ECO:0000256" key="2">
    <source>
        <dbReference type="ARBA" id="ARBA00022737"/>
    </source>
</evidence>
<dbReference type="GO" id="GO:0007165">
    <property type="term" value="P:signal transduction"/>
    <property type="evidence" value="ECO:0000318"/>
    <property type="project" value="GO_Central"/>
</dbReference>
<dbReference type="EMBL" id="DS113459">
    <property type="protein sequence ID" value="EAY05012.1"/>
    <property type="molecule type" value="Genomic_DNA"/>
</dbReference>
<dbReference type="CDD" id="cd00143">
    <property type="entry name" value="PP2Cc"/>
    <property type="match status" value="1"/>
</dbReference>
<dbReference type="Gene3D" id="3.60.40.10">
    <property type="entry name" value="PPM-type phosphatase domain"/>
    <property type="match status" value="1"/>
</dbReference>
<dbReference type="AlphaFoldDB" id="A2EQP7"/>
<gene>
    <name evidence="4" type="ORF">TVAG_416550</name>
</gene>
<dbReference type="InterPro" id="IPR036457">
    <property type="entry name" value="PPM-type-like_dom_sf"/>
</dbReference>
<evidence type="ECO:0000259" key="3">
    <source>
        <dbReference type="PROSITE" id="PS51746"/>
    </source>
</evidence>
<evidence type="ECO:0000256" key="1">
    <source>
        <dbReference type="ARBA" id="ARBA00022614"/>
    </source>
</evidence>
<keyword evidence="5" id="KW-1185">Reference proteome</keyword>
<dbReference type="FunCoup" id="A2EQP7">
    <property type="interactions" value="165"/>
</dbReference>
<dbReference type="PROSITE" id="PS51450">
    <property type="entry name" value="LRR"/>
    <property type="match status" value="2"/>
</dbReference>
<dbReference type="InterPro" id="IPR001611">
    <property type="entry name" value="Leu-rich_rpt"/>
</dbReference>
<dbReference type="KEGG" id="tva:4762877"/>
<dbReference type="SUPFAM" id="SSF52058">
    <property type="entry name" value="L domain-like"/>
    <property type="match status" value="2"/>
</dbReference>
<dbReference type="Pfam" id="PF00481">
    <property type="entry name" value="PP2C"/>
    <property type="match status" value="1"/>
</dbReference>
<dbReference type="VEuPathDB" id="TrichDB:TVAG_416550"/>
<dbReference type="FunFam" id="3.80.10.10:FF:001879">
    <property type="entry name" value="Leucine Rich Repeat family protein"/>
    <property type="match status" value="1"/>
</dbReference>
<dbReference type="SMART" id="SM00332">
    <property type="entry name" value="PP2Cc"/>
    <property type="match status" value="1"/>
</dbReference>
<dbReference type="Proteomes" id="UP000001542">
    <property type="component" value="Unassembled WGS sequence"/>
</dbReference>
<dbReference type="SUPFAM" id="SSF81606">
    <property type="entry name" value="PP2C-like"/>
    <property type="match status" value="1"/>
</dbReference>
<reference evidence="4" key="1">
    <citation type="submission" date="2006-10" db="EMBL/GenBank/DDBJ databases">
        <authorList>
            <person name="Amadeo P."/>
            <person name="Zhao Q."/>
            <person name="Wortman J."/>
            <person name="Fraser-Liggett C."/>
            <person name="Carlton J."/>
        </authorList>
    </citation>
    <scope>NUCLEOTIDE SEQUENCE</scope>
    <source>
        <strain evidence="4">G3</strain>
    </source>
</reference>
<reference evidence="4" key="2">
    <citation type="journal article" date="2007" name="Science">
        <title>Draft genome sequence of the sexually transmitted pathogen Trichomonas vaginalis.</title>
        <authorList>
            <person name="Carlton J.M."/>
            <person name="Hirt R.P."/>
            <person name="Silva J.C."/>
            <person name="Delcher A.L."/>
            <person name="Schatz M."/>
            <person name="Zhao Q."/>
            <person name="Wortman J.R."/>
            <person name="Bidwell S.L."/>
            <person name="Alsmark U.C.M."/>
            <person name="Besteiro S."/>
            <person name="Sicheritz-Ponten T."/>
            <person name="Noel C.J."/>
            <person name="Dacks J.B."/>
            <person name="Foster P.G."/>
            <person name="Simillion C."/>
            <person name="Van de Peer Y."/>
            <person name="Miranda-Saavedra D."/>
            <person name="Barton G.J."/>
            <person name="Westrop G.D."/>
            <person name="Mueller S."/>
            <person name="Dessi D."/>
            <person name="Fiori P.L."/>
            <person name="Ren Q."/>
            <person name="Paulsen I."/>
            <person name="Zhang H."/>
            <person name="Bastida-Corcuera F.D."/>
            <person name="Simoes-Barbosa A."/>
            <person name="Brown M.T."/>
            <person name="Hayes R.D."/>
            <person name="Mukherjee M."/>
            <person name="Okumura C.Y."/>
            <person name="Schneider R."/>
            <person name="Smith A.J."/>
            <person name="Vanacova S."/>
            <person name="Villalvazo M."/>
            <person name="Haas B.J."/>
            <person name="Pertea M."/>
            <person name="Feldblyum T.V."/>
            <person name="Utterback T.R."/>
            <person name="Shu C.L."/>
            <person name="Osoegawa K."/>
            <person name="de Jong P.J."/>
            <person name="Hrdy I."/>
            <person name="Horvathova L."/>
            <person name="Zubacova Z."/>
            <person name="Dolezal P."/>
            <person name="Malik S.B."/>
            <person name="Logsdon J.M. Jr."/>
            <person name="Henze K."/>
            <person name="Gupta A."/>
            <person name="Wang C.C."/>
            <person name="Dunne R.L."/>
            <person name="Upcroft J.A."/>
            <person name="Upcroft P."/>
            <person name="White O."/>
            <person name="Salzberg S.L."/>
            <person name="Tang P."/>
            <person name="Chiu C.-H."/>
            <person name="Lee Y.-S."/>
            <person name="Embley T.M."/>
            <person name="Coombs G.H."/>
            <person name="Mottram J.C."/>
            <person name="Tachezy J."/>
            <person name="Fraser-Liggett C.M."/>
            <person name="Johnson P.J."/>
        </authorList>
    </citation>
    <scope>NUCLEOTIDE SEQUENCE [LARGE SCALE GENOMIC DNA]</scope>
    <source>
        <strain evidence="4">G3</strain>
    </source>
</reference>